<keyword evidence="3" id="KW-0418">Kinase</keyword>
<feature type="domain" description="Carbohydrate kinase FGGY C-terminal" evidence="5">
    <location>
        <begin position="251"/>
        <end position="434"/>
    </location>
</feature>
<evidence type="ECO:0000256" key="3">
    <source>
        <dbReference type="ARBA" id="ARBA00022777"/>
    </source>
</evidence>
<dbReference type="EMBL" id="JACDTY010000010">
    <property type="protein sequence ID" value="MBA1142701.1"/>
    <property type="molecule type" value="Genomic_DNA"/>
</dbReference>
<reference evidence="6 7" key="1">
    <citation type="submission" date="2020-07" db="EMBL/GenBank/DDBJ databases">
        <title>Definition of the novel symbiovar canariense within Mesorhizobium novociceri, a new species of genus Mesorhizobium nodulating Cicer canariense in the Caldera de Taburiente National Park (La Palma, Canary Islands).</title>
        <authorList>
            <person name="Leon-Barrios M."/>
            <person name="Perez-Yepez J."/>
            <person name="Flores-Felix J.D."/>
            <person name="Ramirez-Baena M.H."/>
            <person name="Pulido-Suarez L."/>
            <person name="Igual J.M."/>
            <person name="Velazquez E."/>
            <person name="Peix A."/>
        </authorList>
    </citation>
    <scope>NUCLEOTIDE SEQUENCE [LARGE SCALE GENOMIC DNA]</scope>
    <source>
        <strain evidence="6 7">CCANP35</strain>
    </source>
</reference>
<sequence length="485" mass="49961">MPVIGIDLGTQSLKAIVVDDELRLRGEACVLYQPAFPAPGWAEQNPALWLAALKPAIAGALDKAGLAPSDIKGIAIAGQLDGCVAVDGSGQALAPCIIWMDRRASGEIAGIDPGFIRERTGLVLDATHMAAKIRWAARNLPEAGRVALWHQPVSFVVAALCGRAVIDYALASTTMLYGLRERGYADDLLVTFDIDADKLPGIDDASAVAGALTAAGAELTGLPVATPLAVGTGDDFSAAIGAGVVVPGVVACNLGTAEVVGAVSDTLRLDPGGLVETHGFLGDRYFVSNPGWLSGGAVTWFQSTFGVDSPAAMSELAATVVAGSDDLLFLPALSGAMAPRWIAEARGAFYGLTSFHGKAACARAVLEGCAFAMRDVVDRLDELGIATGRIRLSGGGARSRVWAQIRADVSGRPVEVASAADASPIGAAILAATAIGLTSSVQQAAERLGGSIETIDPSPSAKAAYDRSYRRYRTLFDALTPLHTD</sequence>
<dbReference type="InterPro" id="IPR000577">
    <property type="entry name" value="Carb_kinase_FGGY"/>
</dbReference>
<dbReference type="AlphaFoldDB" id="A0A838B9S6"/>
<organism evidence="6 7">
    <name type="scientific">Mesorhizobium neociceri</name>
    <dbReference type="NCBI Taxonomy" id="1307853"/>
    <lineage>
        <taxon>Bacteria</taxon>
        <taxon>Pseudomonadati</taxon>
        <taxon>Pseudomonadota</taxon>
        <taxon>Alphaproteobacteria</taxon>
        <taxon>Hyphomicrobiales</taxon>
        <taxon>Phyllobacteriaceae</taxon>
        <taxon>Mesorhizobium</taxon>
    </lineage>
</organism>
<dbReference type="InterPro" id="IPR018485">
    <property type="entry name" value="FGGY_C"/>
</dbReference>
<dbReference type="Gene3D" id="3.30.420.40">
    <property type="match status" value="2"/>
</dbReference>
<proteinExistence type="inferred from homology"/>
<evidence type="ECO:0000256" key="2">
    <source>
        <dbReference type="ARBA" id="ARBA00022679"/>
    </source>
</evidence>
<comment type="caution">
    <text evidence="6">The sequence shown here is derived from an EMBL/GenBank/DDBJ whole genome shotgun (WGS) entry which is preliminary data.</text>
</comment>
<dbReference type="SUPFAM" id="SSF53067">
    <property type="entry name" value="Actin-like ATPase domain"/>
    <property type="match status" value="2"/>
</dbReference>
<evidence type="ECO:0000259" key="4">
    <source>
        <dbReference type="Pfam" id="PF00370"/>
    </source>
</evidence>
<evidence type="ECO:0000313" key="6">
    <source>
        <dbReference type="EMBL" id="MBA1142701.1"/>
    </source>
</evidence>
<gene>
    <name evidence="6" type="ORF">H0241_20980</name>
</gene>
<dbReference type="InterPro" id="IPR043129">
    <property type="entry name" value="ATPase_NBD"/>
</dbReference>
<dbReference type="GO" id="GO:0016301">
    <property type="term" value="F:kinase activity"/>
    <property type="evidence" value="ECO:0007669"/>
    <property type="project" value="UniProtKB-KW"/>
</dbReference>
<evidence type="ECO:0000313" key="7">
    <source>
        <dbReference type="Proteomes" id="UP000558284"/>
    </source>
</evidence>
<dbReference type="PIRSF" id="PIRSF000538">
    <property type="entry name" value="GlpK"/>
    <property type="match status" value="1"/>
</dbReference>
<dbReference type="Pfam" id="PF00370">
    <property type="entry name" value="FGGY_N"/>
    <property type="match status" value="1"/>
</dbReference>
<accession>A0A838B9S6</accession>
<dbReference type="Proteomes" id="UP000558284">
    <property type="component" value="Unassembled WGS sequence"/>
</dbReference>
<evidence type="ECO:0000256" key="1">
    <source>
        <dbReference type="ARBA" id="ARBA00009156"/>
    </source>
</evidence>
<protein>
    <recommendedName>
        <fullName evidence="8">Carbohydrate kinase</fullName>
    </recommendedName>
</protein>
<dbReference type="RefSeq" id="WP_181059730.1">
    <property type="nucleotide sequence ID" value="NZ_JACDTY010000010.1"/>
</dbReference>
<dbReference type="GO" id="GO:0005975">
    <property type="term" value="P:carbohydrate metabolic process"/>
    <property type="evidence" value="ECO:0007669"/>
    <property type="project" value="InterPro"/>
</dbReference>
<keyword evidence="2" id="KW-0808">Transferase</keyword>
<evidence type="ECO:0000259" key="5">
    <source>
        <dbReference type="Pfam" id="PF02782"/>
    </source>
</evidence>
<feature type="domain" description="Carbohydrate kinase FGGY N-terminal" evidence="4">
    <location>
        <begin position="3"/>
        <end position="241"/>
    </location>
</feature>
<dbReference type="PANTHER" id="PTHR43095">
    <property type="entry name" value="SUGAR KINASE"/>
    <property type="match status" value="1"/>
</dbReference>
<dbReference type="InterPro" id="IPR018484">
    <property type="entry name" value="FGGY_N"/>
</dbReference>
<name>A0A838B9S6_9HYPH</name>
<dbReference type="CDD" id="cd07808">
    <property type="entry name" value="ASKHA_NBD_FGGY_EcXK-like"/>
    <property type="match status" value="1"/>
</dbReference>
<keyword evidence="7" id="KW-1185">Reference proteome</keyword>
<dbReference type="InterPro" id="IPR050406">
    <property type="entry name" value="FGGY_Carb_Kinase"/>
</dbReference>
<dbReference type="Pfam" id="PF02782">
    <property type="entry name" value="FGGY_C"/>
    <property type="match status" value="1"/>
</dbReference>
<comment type="similarity">
    <text evidence="1">Belongs to the FGGY kinase family.</text>
</comment>
<evidence type="ECO:0008006" key="8">
    <source>
        <dbReference type="Google" id="ProtNLM"/>
    </source>
</evidence>
<dbReference type="PANTHER" id="PTHR43095:SF5">
    <property type="entry name" value="XYLULOSE KINASE"/>
    <property type="match status" value="1"/>
</dbReference>